<dbReference type="EMBL" id="MU118172">
    <property type="protein sequence ID" value="KAF9643960.1"/>
    <property type="molecule type" value="Genomic_DNA"/>
</dbReference>
<evidence type="ECO:0000313" key="1">
    <source>
        <dbReference type="EMBL" id="KAF9643960.1"/>
    </source>
</evidence>
<accession>A0ACB6Z2N1</accession>
<sequence length="71" mass="8054">MFYLVMLLRRSSVGIIPPAPIVSGVFRRGDAPGRTVGPFQWTVLWLENPLPNLRSLRTSHGCKSFVLCVRW</sequence>
<evidence type="ECO:0000313" key="2">
    <source>
        <dbReference type="Proteomes" id="UP000886501"/>
    </source>
</evidence>
<protein>
    <submittedName>
        <fullName evidence="1">Uncharacterized protein</fullName>
    </submittedName>
</protein>
<reference evidence="1" key="1">
    <citation type="submission" date="2019-10" db="EMBL/GenBank/DDBJ databases">
        <authorList>
            <consortium name="DOE Joint Genome Institute"/>
            <person name="Kuo A."/>
            <person name="Miyauchi S."/>
            <person name="Kiss E."/>
            <person name="Drula E."/>
            <person name="Kohler A."/>
            <person name="Sanchez-Garcia M."/>
            <person name="Andreopoulos B."/>
            <person name="Barry K.W."/>
            <person name="Bonito G."/>
            <person name="Buee M."/>
            <person name="Carver A."/>
            <person name="Chen C."/>
            <person name="Cichocki N."/>
            <person name="Clum A."/>
            <person name="Culley D."/>
            <person name="Crous P.W."/>
            <person name="Fauchery L."/>
            <person name="Girlanda M."/>
            <person name="Hayes R."/>
            <person name="Keri Z."/>
            <person name="Labutti K."/>
            <person name="Lipzen A."/>
            <person name="Lombard V."/>
            <person name="Magnuson J."/>
            <person name="Maillard F."/>
            <person name="Morin E."/>
            <person name="Murat C."/>
            <person name="Nolan M."/>
            <person name="Ohm R."/>
            <person name="Pangilinan J."/>
            <person name="Pereira M."/>
            <person name="Perotto S."/>
            <person name="Peter M."/>
            <person name="Riley R."/>
            <person name="Sitrit Y."/>
            <person name="Stielow B."/>
            <person name="Szollosi G."/>
            <person name="Zifcakova L."/>
            <person name="Stursova M."/>
            <person name="Spatafora J.W."/>
            <person name="Tedersoo L."/>
            <person name="Vaario L.-M."/>
            <person name="Yamada A."/>
            <person name="Yan M."/>
            <person name="Wang P."/>
            <person name="Xu J."/>
            <person name="Bruns T."/>
            <person name="Baldrian P."/>
            <person name="Vilgalys R."/>
            <person name="Henrissat B."/>
            <person name="Grigoriev I.V."/>
            <person name="Hibbett D."/>
            <person name="Nagy L.G."/>
            <person name="Martin F.M."/>
        </authorList>
    </citation>
    <scope>NUCLEOTIDE SEQUENCE</scope>
    <source>
        <strain evidence="1">P2</strain>
    </source>
</reference>
<organism evidence="1 2">
    <name type="scientific">Thelephora ganbajun</name>
    <name type="common">Ganba fungus</name>
    <dbReference type="NCBI Taxonomy" id="370292"/>
    <lineage>
        <taxon>Eukaryota</taxon>
        <taxon>Fungi</taxon>
        <taxon>Dikarya</taxon>
        <taxon>Basidiomycota</taxon>
        <taxon>Agaricomycotina</taxon>
        <taxon>Agaricomycetes</taxon>
        <taxon>Thelephorales</taxon>
        <taxon>Thelephoraceae</taxon>
        <taxon>Thelephora</taxon>
    </lineage>
</organism>
<proteinExistence type="predicted"/>
<comment type="caution">
    <text evidence="1">The sequence shown here is derived from an EMBL/GenBank/DDBJ whole genome shotgun (WGS) entry which is preliminary data.</text>
</comment>
<keyword evidence="2" id="KW-1185">Reference proteome</keyword>
<name>A0ACB6Z2N1_THEGA</name>
<reference evidence="1" key="2">
    <citation type="journal article" date="2020" name="Nat. Commun.">
        <title>Large-scale genome sequencing of mycorrhizal fungi provides insights into the early evolution of symbiotic traits.</title>
        <authorList>
            <person name="Miyauchi S."/>
            <person name="Kiss E."/>
            <person name="Kuo A."/>
            <person name="Drula E."/>
            <person name="Kohler A."/>
            <person name="Sanchez-Garcia M."/>
            <person name="Morin E."/>
            <person name="Andreopoulos B."/>
            <person name="Barry K.W."/>
            <person name="Bonito G."/>
            <person name="Buee M."/>
            <person name="Carver A."/>
            <person name="Chen C."/>
            <person name="Cichocki N."/>
            <person name="Clum A."/>
            <person name="Culley D."/>
            <person name="Crous P.W."/>
            <person name="Fauchery L."/>
            <person name="Girlanda M."/>
            <person name="Hayes R.D."/>
            <person name="Keri Z."/>
            <person name="LaButti K."/>
            <person name="Lipzen A."/>
            <person name="Lombard V."/>
            <person name="Magnuson J."/>
            <person name="Maillard F."/>
            <person name="Murat C."/>
            <person name="Nolan M."/>
            <person name="Ohm R.A."/>
            <person name="Pangilinan J."/>
            <person name="Pereira M.F."/>
            <person name="Perotto S."/>
            <person name="Peter M."/>
            <person name="Pfister S."/>
            <person name="Riley R."/>
            <person name="Sitrit Y."/>
            <person name="Stielow J.B."/>
            <person name="Szollosi G."/>
            <person name="Zifcakova L."/>
            <person name="Stursova M."/>
            <person name="Spatafora J.W."/>
            <person name="Tedersoo L."/>
            <person name="Vaario L.M."/>
            <person name="Yamada A."/>
            <person name="Yan M."/>
            <person name="Wang P."/>
            <person name="Xu J."/>
            <person name="Bruns T."/>
            <person name="Baldrian P."/>
            <person name="Vilgalys R."/>
            <person name="Dunand C."/>
            <person name="Henrissat B."/>
            <person name="Grigoriev I.V."/>
            <person name="Hibbett D."/>
            <person name="Nagy L.G."/>
            <person name="Martin F.M."/>
        </authorList>
    </citation>
    <scope>NUCLEOTIDE SEQUENCE</scope>
    <source>
        <strain evidence="1">P2</strain>
    </source>
</reference>
<dbReference type="Proteomes" id="UP000886501">
    <property type="component" value="Unassembled WGS sequence"/>
</dbReference>
<gene>
    <name evidence="1" type="ORF">BDM02DRAFT_3122680</name>
</gene>